<keyword evidence="7" id="KW-0812">Transmembrane</keyword>
<proteinExistence type="inferred from homology"/>
<evidence type="ECO:0000313" key="9">
    <source>
        <dbReference type="EMBL" id="KAF6833490.1"/>
    </source>
</evidence>
<evidence type="ECO:0000256" key="2">
    <source>
        <dbReference type="ARBA" id="ARBA00007992"/>
    </source>
</evidence>
<keyword evidence="3" id="KW-0285">Flavoprotein</keyword>
<organism evidence="9 10">
    <name type="scientific">Colletotrichum plurivorum</name>
    <dbReference type="NCBI Taxonomy" id="2175906"/>
    <lineage>
        <taxon>Eukaryota</taxon>
        <taxon>Fungi</taxon>
        <taxon>Dikarya</taxon>
        <taxon>Ascomycota</taxon>
        <taxon>Pezizomycotina</taxon>
        <taxon>Sordariomycetes</taxon>
        <taxon>Hypocreomycetidae</taxon>
        <taxon>Glomerellales</taxon>
        <taxon>Glomerellaceae</taxon>
        <taxon>Colletotrichum</taxon>
        <taxon>Colletotrichum orchidearum species complex</taxon>
    </lineage>
</organism>
<gene>
    <name evidence="9" type="ORF">CPLU01_05528</name>
</gene>
<dbReference type="AlphaFoldDB" id="A0A8H6KLW2"/>
<name>A0A8H6KLW2_9PEZI</name>
<evidence type="ECO:0000256" key="4">
    <source>
        <dbReference type="ARBA" id="ARBA00022827"/>
    </source>
</evidence>
<keyword evidence="6" id="KW-0503">Monooxygenase</keyword>
<dbReference type="PANTHER" id="PTHR47356:SF2">
    <property type="entry name" value="FAD-BINDING DOMAIN-CONTAINING PROTEIN-RELATED"/>
    <property type="match status" value="1"/>
</dbReference>
<dbReference type="Proteomes" id="UP000654918">
    <property type="component" value="Unassembled WGS sequence"/>
</dbReference>
<dbReference type="InterPro" id="IPR050562">
    <property type="entry name" value="FAD_mOase_fung"/>
</dbReference>
<evidence type="ECO:0000256" key="3">
    <source>
        <dbReference type="ARBA" id="ARBA00022630"/>
    </source>
</evidence>
<dbReference type="Gene3D" id="3.50.50.60">
    <property type="entry name" value="FAD/NAD(P)-binding domain"/>
    <property type="match status" value="1"/>
</dbReference>
<dbReference type="Pfam" id="PF01494">
    <property type="entry name" value="FAD_binding_3"/>
    <property type="match status" value="1"/>
</dbReference>
<dbReference type="EMBL" id="WIGO01000058">
    <property type="protein sequence ID" value="KAF6833490.1"/>
    <property type="molecule type" value="Genomic_DNA"/>
</dbReference>
<dbReference type="PANTHER" id="PTHR47356">
    <property type="entry name" value="FAD-DEPENDENT MONOOXYGENASE ASQG-RELATED"/>
    <property type="match status" value="1"/>
</dbReference>
<dbReference type="GO" id="GO:0004497">
    <property type="term" value="F:monooxygenase activity"/>
    <property type="evidence" value="ECO:0007669"/>
    <property type="project" value="UniProtKB-KW"/>
</dbReference>
<evidence type="ECO:0000256" key="1">
    <source>
        <dbReference type="ARBA" id="ARBA00001974"/>
    </source>
</evidence>
<keyword evidence="4" id="KW-0274">FAD</keyword>
<protein>
    <submittedName>
        <fullName evidence="9">FAD binding domain-containing protein</fullName>
    </submittedName>
</protein>
<evidence type="ECO:0000259" key="8">
    <source>
        <dbReference type="Pfam" id="PF01494"/>
    </source>
</evidence>
<dbReference type="PRINTS" id="PR00420">
    <property type="entry name" value="RNGMNOXGNASE"/>
</dbReference>
<comment type="caution">
    <text evidence="9">The sequence shown here is derived from an EMBL/GenBank/DDBJ whole genome shotgun (WGS) entry which is preliminary data.</text>
</comment>
<evidence type="ECO:0000256" key="5">
    <source>
        <dbReference type="ARBA" id="ARBA00023002"/>
    </source>
</evidence>
<keyword evidence="10" id="KW-1185">Reference proteome</keyword>
<evidence type="ECO:0000313" key="10">
    <source>
        <dbReference type="Proteomes" id="UP000654918"/>
    </source>
</evidence>
<dbReference type="InterPro" id="IPR036188">
    <property type="entry name" value="FAD/NAD-bd_sf"/>
</dbReference>
<evidence type="ECO:0000256" key="6">
    <source>
        <dbReference type="ARBA" id="ARBA00023033"/>
    </source>
</evidence>
<keyword evidence="7" id="KW-1133">Transmembrane helix</keyword>
<sequence>MGFTVIIVGGSVSGLSLANILETFGIDYVLLEGHDTIAPQLGASIGLLPTGLRILDQLGCYERIRELAGKVDYKACMRLFSGRYWFDKTPVSFSERLEDRIGYPQIFIDRQSLLQVLFDKLKHKERVLTKKRVTSVEMDDHQVTVRTQDGSMYAGDIVVGADGVHSKVREEMWRSALEAKSGIFEHGQVNGLQSDSNCIFGISKRPPGLPDTAIQINAFFTNCYYMILSAPGDRVYWFLFVQASRSRGVDIPRFNKDDERRLAERHFGDQITEKTTFEDIYTRKLHTSLVAIEDHVFPRWHFRRILTIGDAAHKVHPTSAQGGNSAMETAAILVNVLRQKMAQGHPGAPLSEKDIEDVFEGVQEKQFDRVSAAVDQGRRTNSISIKDTLLSRIFVDHFFARFGQSLIFRLIIANAESGPTIEGLPVPPRHAKALARHREKSRKGGWVTWGFRPLGVGFMAILVYYSTLGWMLPYLSQRVGLQVW</sequence>
<evidence type="ECO:0000256" key="7">
    <source>
        <dbReference type="SAM" id="Phobius"/>
    </source>
</evidence>
<accession>A0A8H6KLW2</accession>
<dbReference type="GO" id="GO:0071949">
    <property type="term" value="F:FAD binding"/>
    <property type="evidence" value="ECO:0007669"/>
    <property type="project" value="InterPro"/>
</dbReference>
<comment type="cofactor">
    <cofactor evidence="1">
        <name>FAD</name>
        <dbReference type="ChEBI" id="CHEBI:57692"/>
    </cofactor>
</comment>
<keyword evidence="7" id="KW-0472">Membrane</keyword>
<dbReference type="InterPro" id="IPR002938">
    <property type="entry name" value="FAD-bd"/>
</dbReference>
<keyword evidence="5" id="KW-0560">Oxidoreductase</keyword>
<feature type="domain" description="FAD-binding" evidence="8">
    <location>
        <begin position="4"/>
        <end position="338"/>
    </location>
</feature>
<dbReference type="SUPFAM" id="SSF51905">
    <property type="entry name" value="FAD/NAD(P)-binding domain"/>
    <property type="match status" value="1"/>
</dbReference>
<feature type="transmembrane region" description="Helical" evidence="7">
    <location>
        <begin position="446"/>
        <end position="465"/>
    </location>
</feature>
<reference evidence="9" key="1">
    <citation type="journal article" date="2020" name="Phytopathology">
        <title>Genome Sequence Resources of Colletotrichum truncatum, C. plurivorum, C. musicola, and C. sojae: Four Species Pathogenic to Soybean (Glycine max).</title>
        <authorList>
            <person name="Rogerio F."/>
            <person name="Boufleur T.R."/>
            <person name="Ciampi-Guillardi M."/>
            <person name="Sukno S.A."/>
            <person name="Thon M.R."/>
            <person name="Massola Junior N.S."/>
            <person name="Baroncelli R."/>
        </authorList>
    </citation>
    <scope>NUCLEOTIDE SEQUENCE</scope>
    <source>
        <strain evidence="9">LFN00145</strain>
    </source>
</reference>
<comment type="similarity">
    <text evidence="2">Belongs to the paxM FAD-dependent monooxygenase family.</text>
</comment>